<reference evidence="2 3" key="1">
    <citation type="journal article" date="2021" name="J. Hered.">
        <title>A chromosome-level genome assembly of the parasitoid wasp, Cotesia glomerata (Hymenoptera: Braconidae).</title>
        <authorList>
            <person name="Pinto B.J."/>
            <person name="Weis J.J."/>
            <person name="Gamble T."/>
            <person name="Ode P.J."/>
            <person name="Paul R."/>
            <person name="Zaspel J.M."/>
        </authorList>
    </citation>
    <scope>NUCLEOTIDE SEQUENCE [LARGE SCALE GENOMIC DNA]</scope>
    <source>
        <strain evidence="2">CgM1</strain>
    </source>
</reference>
<feature type="repeat" description="ANK" evidence="1">
    <location>
        <begin position="152"/>
        <end position="184"/>
    </location>
</feature>
<dbReference type="SMART" id="SM00248">
    <property type="entry name" value="ANK"/>
    <property type="match status" value="7"/>
</dbReference>
<comment type="caution">
    <text evidence="2">The sequence shown here is derived from an EMBL/GenBank/DDBJ whole genome shotgun (WGS) entry which is preliminary data.</text>
</comment>
<dbReference type="PANTHER" id="PTHR46224:SF64">
    <property type="entry name" value="IQ MOTIF AND ANKYRIN REPEAT DOMAIN-CONTAINING PROTEIN 1"/>
    <property type="match status" value="1"/>
</dbReference>
<dbReference type="SUPFAM" id="SSF48403">
    <property type="entry name" value="Ankyrin repeat"/>
    <property type="match status" value="1"/>
</dbReference>
<dbReference type="PRINTS" id="PR01415">
    <property type="entry name" value="ANKYRIN"/>
</dbReference>
<keyword evidence="3" id="KW-1185">Reference proteome</keyword>
<sequence>MGKDRYLSLSDVNVVTVSELVNRRFFDFYALRKYDIGLHKPLSCTLLYAAVMNADEECVDLILPKLNSVFADKGGFFVKHHESAVHRALNYQDFSILRKLIEHGASVNDTDSVEHEGQPLLHFAVEKGYYEIAQYLVEKGADVNMPGHGSHCETTPLMEAVIGGSEDMVNLLVENGADVNADDNEQDTPVTVAATSGKFEIMKLLLDHGARVDLVIPESKWNGKKSIINEVVCTGNVQVLKHLLDRFDVDLTAPTGDLACSTLAFAVMVRANNGPVIQELLDAGSDVNSLSYDNKLPIEMTRTFDLSDNKILVKKHVVKLVAAGQEVCEKNLEVVQDPEFADLRQECDAELEELKSTKLEGSNVTLFDVLFGKVVKKTMKKVDVKKSMETLEEYPMYGRMLFYRLKKFRGGQYN</sequence>
<dbReference type="PROSITE" id="PS50088">
    <property type="entry name" value="ANK_REPEAT"/>
    <property type="match status" value="4"/>
</dbReference>
<name>A0AAV7IPW8_COTGL</name>
<feature type="repeat" description="ANK" evidence="1">
    <location>
        <begin position="80"/>
        <end position="112"/>
    </location>
</feature>
<dbReference type="EMBL" id="JAHXZJ010000747">
    <property type="protein sequence ID" value="KAH0557336.1"/>
    <property type="molecule type" value="Genomic_DNA"/>
</dbReference>
<organism evidence="2 3">
    <name type="scientific">Cotesia glomerata</name>
    <name type="common">Lepidopteran parasitic wasp</name>
    <name type="synonym">Apanteles glomeratus</name>
    <dbReference type="NCBI Taxonomy" id="32391"/>
    <lineage>
        <taxon>Eukaryota</taxon>
        <taxon>Metazoa</taxon>
        <taxon>Ecdysozoa</taxon>
        <taxon>Arthropoda</taxon>
        <taxon>Hexapoda</taxon>
        <taxon>Insecta</taxon>
        <taxon>Pterygota</taxon>
        <taxon>Neoptera</taxon>
        <taxon>Endopterygota</taxon>
        <taxon>Hymenoptera</taxon>
        <taxon>Apocrita</taxon>
        <taxon>Ichneumonoidea</taxon>
        <taxon>Braconidae</taxon>
        <taxon>Microgastrinae</taxon>
        <taxon>Cotesia</taxon>
    </lineage>
</organism>
<dbReference type="Gene3D" id="1.25.40.20">
    <property type="entry name" value="Ankyrin repeat-containing domain"/>
    <property type="match status" value="1"/>
</dbReference>
<accession>A0AAV7IPW8</accession>
<dbReference type="InterPro" id="IPR051616">
    <property type="entry name" value="Cul2-RING_E3_ligase_SR"/>
</dbReference>
<evidence type="ECO:0000313" key="2">
    <source>
        <dbReference type="EMBL" id="KAH0557336.1"/>
    </source>
</evidence>
<gene>
    <name evidence="2" type="ORF">KQX54_004307</name>
</gene>
<dbReference type="InterPro" id="IPR002110">
    <property type="entry name" value="Ankyrin_rpt"/>
</dbReference>
<feature type="repeat" description="ANK" evidence="1">
    <location>
        <begin position="116"/>
        <end position="148"/>
    </location>
</feature>
<dbReference type="InterPro" id="IPR036770">
    <property type="entry name" value="Ankyrin_rpt-contain_sf"/>
</dbReference>
<protein>
    <submittedName>
        <fullName evidence="2">Uncharacterized protein</fullName>
    </submittedName>
</protein>
<dbReference type="Pfam" id="PF12796">
    <property type="entry name" value="Ank_2"/>
    <property type="match status" value="2"/>
</dbReference>
<dbReference type="PANTHER" id="PTHR46224">
    <property type="entry name" value="ANKYRIN REPEAT FAMILY PROTEIN"/>
    <property type="match status" value="1"/>
</dbReference>
<keyword evidence="1" id="KW-0040">ANK repeat</keyword>
<dbReference type="AlphaFoldDB" id="A0AAV7IPW8"/>
<dbReference type="PROSITE" id="PS50297">
    <property type="entry name" value="ANK_REP_REGION"/>
    <property type="match status" value="4"/>
</dbReference>
<feature type="repeat" description="ANK" evidence="1">
    <location>
        <begin position="185"/>
        <end position="217"/>
    </location>
</feature>
<evidence type="ECO:0000313" key="3">
    <source>
        <dbReference type="Proteomes" id="UP000826195"/>
    </source>
</evidence>
<proteinExistence type="predicted"/>
<evidence type="ECO:0000256" key="1">
    <source>
        <dbReference type="PROSITE-ProRule" id="PRU00023"/>
    </source>
</evidence>
<dbReference type="Proteomes" id="UP000826195">
    <property type="component" value="Unassembled WGS sequence"/>
</dbReference>